<dbReference type="PANTHER" id="PTHR42109">
    <property type="entry name" value="UNPLACED GENOMIC SCAFFOLD UM_SCAF_CONTIG_1.265, WHOLE GENOME SHOTGUN SEQUENCE"/>
    <property type="match status" value="1"/>
</dbReference>
<organism evidence="3 4">
    <name type="scientific">Aspergillus flavus (strain ATCC 200026 / FGSC A1120 / IAM 13836 / NRRL 3357 / JCM 12722 / SRRC 167)</name>
    <dbReference type="NCBI Taxonomy" id="332952"/>
    <lineage>
        <taxon>Eukaryota</taxon>
        <taxon>Fungi</taxon>
        <taxon>Dikarya</taxon>
        <taxon>Ascomycota</taxon>
        <taxon>Pezizomycotina</taxon>
        <taxon>Eurotiomycetes</taxon>
        <taxon>Eurotiomycetidae</taxon>
        <taxon>Eurotiales</taxon>
        <taxon>Aspergillaceae</taxon>
        <taxon>Aspergillus</taxon>
        <taxon>Aspergillus subgen. Circumdati</taxon>
    </lineage>
</organism>
<evidence type="ECO:0000313" key="3">
    <source>
        <dbReference type="EMBL" id="QRD81390.1"/>
    </source>
</evidence>
<dbReference type="Proteomes" id="UP000596276">
    <property type="component" value="Chromosome 2"/>
</dbReference>
<dbReference type="InterPro" id="IPR056119">
    <property type="entry name" value="DUF7702"/>
</dbReference>
<feature type="transmembrane region" description="Helical" evidence="1">
    <location>
        <begin position="135"/>
        <end position="154"/>
    </location>
</feature>
<dbReference type="VEuPathDB" id="FungiDB:AFLA_012338"/>
<dbReference type="VEuPathDB" id="FungiDB:F9C07_1181128"/>
<keyword evidence="1" id="KW-0472">Membrane</keyword>
<name>A0A7U2MCX5_ASPFN</name>
<keyword evidence="1" id="KW-1133">Transmembrane helix</keyword>
<dbReference type="Pfam" id="PF24800">
    <property type="entry name" value="DUF7702"/>
    <property type="match status" value="1"/>
</dbReference>
<reference evidence="4" key="1">
    <citation type="journal article" date="2021" name="G3 (Bethesda)">
        <title>Chromosome assembled and annotated genome sequence of Aspergillus flavus NRRL 3357.</title>
        <authorList>
            <person name="Skerker J.M."/>
            <person name="Pianalto K.M."/>
            <person name="Mondo S.J."/>
            <person name="Yang K."/>
            <person name="Arkin A.P."/>
            <person name="Keller N.P."/>
            <person name="Grigoriev I.V."/>
            <person name="Louise Glass N.L."/>
        </authorList>
    </citation>
    <scope>NUCLEOTIDE SEQUENCE [LARGE SCALE GENOMIC DNA]</scope>
    <source>
        <strain evidence="4">ATCC 200026 / FGSC A1120 / IAM 13836 / NRRL 3357 / JCM 12722 / SRRC 167</strain>
    </source>
</reference>
<feature type="transmembrane region" description="Helical" evidence="1">
    <location>
        <begin position="166"/>
        <end position="183"/>
    </location>
</feature>
<feature type="transmembrane region" description="Helical" evidence="1">
    <location>
        <begin position="12"/>
        <end position="30"/>
    </location>
</feature>
<feature type="domain" description="DUF7702" evidence="2">
    <location>
        <begin position="6"/>
        <end position="224"/>
    </location>
</feature>
<keyword evidence="1" id="KW-0812">Transmembrane</keyword>
<evidence type="ECO:0000259" key="2">
    <source>
        <dbReference type="Pfam" id="PF24800"/>
    </source>
</evidence>
<evidence type="ECO:0000256" key="1">
    <source>
        <dbReference type="SAM" id="Phobius"/>
    </source>
</evidence>
<sequence>MTMPDEGLSVAWITFYAIMILPSFYCLYIHGRHGLSGWLYVVILCVLRLAGNGMLLRASWENKINTTAMVLNGIGLSPLVMAALGLLQEANHSIKRSLHWALGPRGVMGTHILLITGVALAAASKNNLATLKTGVIIFLLGWTILAALTILSHRMAQDRLSDEKKLLLGMTAAVPIIGVRVIYTVASVFTHSRVDGGSLPVRVILGMLPEFLAILLYISAGIMTRGLASVRCRTSIRGELM</sequence>
<dbReference type="PANTHER" id="PTHR42109:SF3">
    <property type="entry name" value="INTEGRAL MEMBRANE PROTEIN (AFU_ORTHOLOGUE AFUA_5G00100)"/>
    <property type="match status" value="1"/>
</dbReference>
<gene>
    <name evidence="3" type="ORF">F9C07_1181128</name>
</gene>
<evidence type="ECO:0000313" key="4">
    <source>
        <dbReference type="Proteomes" id="UP000596276"/>
    </source>
</evidence>
<feature type="transmembrane region" description="Helical" evidence="1">
    <location>
        <begin position="203"/>
        <end position="223"/>
    </location>
</feature>
<feature type="transmembrane region" description="Helical" evidence="1">
    <location>
        <begin position="99"/>
        <end position="123"/>
    </location>
</feature>
<protein>
    <recommendedName>
        <fullName evidence="2">DUF7702 domain-containing protein</fullName>
    </recommendedName>
</protein>
<feature type="transmembrane region" description="Helical" evidence="1">
    <location>
        <begin position="37"/>
        <end position="56"/>
    </location>
</feature>
<dbReference type="AlphaFoldDB" id="A0A7U2MCX5"/>
<keyword evidence="4" id="KW-1185">Reference proteome</keyword>
<proteinExistence type="predicted"/>
<feature type="transmembrane region" description="Helical" evidence="1">
    <location>
        <begin position="68"/>
        <end position="87"/>
    </location>
</feature>
<dbReference type="EMBL" id="CP044622">
    <property type="protein sequence ID" value="QRD81390.1"/>
    <property type="molecule type" value="Genomic_DNA"/>
</dbReference>
<accession>A0A7U2MCX5</accession>